<organism evidence="3 4">
    <name type="scientific">Herbaspirillum hiltneri N3</name>
    <dbReference type="NCBI Taxonomy" id="1262470"/>
    <lineage>
        <taxon>Bacteria</taxon>
        <taxon>Pseudomonadati</taxon>
        <taxon>Pseudomonadota</taxon>
        <taxon>Betaproteobacteria</taxon>
        <taxon>Burkholderiales</taxon>
        <taxon>Oxalobacteraceae</taxon>
        <taxon>Herbaspirillum</taxon>
    </lineage>
</organism>
<evidence type="ECO:0000313" key="4">
    <source>
        <dbReference type="Proteomes" id="UP000063429"/>
    </source>
</evidence>
<evidence type="ECO:0000256" key="2">
    <source>
        <dbReference type="SAM" id="SignalP"/>
    </source>
</evidence>
<dbReference type="Pfam" id="PF13663">
    <property type="entry name" value="DUF4148"/>
    <property type="match status" value="1"/>
</dbReference>
<dbReference type="InterPro" id="IPR025421">
    <property type="entry name" value="DUF4148"/>
</dbReference>
<keyword evidence="4" id="KW-1185">Reference proteome</keyword>
<dbReference type="Proteomes" id="UP000063429">
    <property type="component" value="Chromosome"/>
</dbReference>
<evidence type="ECO:0000313" key="3">
    <source>
        <dbReference type="EMBL" id="AKZ64992.1"/>
    </source>
</evidence>
<evidence type="ECO:0008006" key="5">
    <source>
        <dbReference type="Google" id="ProtNLM"/>
    </source>
</evidence>
<feature type="signal peptide" evidence="2">
    <location>
        <begin position="1"/>
        <end position="21"/>
    </location>
</feature>
<sequence>MRKLSLAFAALALTSAAGAYAEAPYPVEQPFVSSLSRAEVKQELIQAQQQGQIADGDNYPALSQASSHLSRQDVRQELQHAQNMHDDATYAGA</sequence>
<reference evidence="4" key="1">
    <citation type="journal article" date="2015" name="Genome Announc.">
        <title>Complete Genome Sequence of Herbaspirillum hiltneri N3 (DSM 17495), Isolated from Surface-Sterilized Wheat Roots.</title>
        <authorList>
            <person name="Guizelini D."/>
            <person name="Saizaki P.M."/>
            <person name="Coimbra N.A."/>
            <person name="Weiss V.A."/>
            <person name="Faoro H."/>
            <person name="Sfeir M.Z."/>
            <person name="Baura V.A."/>
            <person name="Monteiro R.A."/>
            <person name="Chubatsu L.S."/>
            <person name="Souza E.M."/>
            <person name="Cruz L.M."/>
            <person name="Pedrosa F.O."/>
            <person name="Raittz R.T."/>
            <person name="Marchaukoski J.N."/>
            <person name="Steffens M.B."/>
        </authorList>
    </citation>
    <scope>NUCLEOTIDE SEQUENCE [LARGE SCALE GENOMIC DNA]</scope>
    <source>
        <strain evidence="4">N3</strain>
    </source>
</reference>
<feature type="chain" id="PRO_5047319717" description="DUF4148 domain-containing protein" evidence="2">
    <location>
        <begin position="22"/>
        <end position="93"/>
    </location>
</feature>
<evidence type="ECO:0000256" key="1">
    <source>
        <dbReference type="SAM" id="MobiDB-lite"/>
    </source>
</evidence>
<accession>A0ABN4I227</accession>
<feature type="compositionally biased region" description="Basic and acidic residues" evidence="1">
    <location>
        <begin position="70"/>
        <end position="93"/>
    </location>
</feature>
<dbReference type="EMBL" id="CP011409">
    <property type="protein sequence ID" value="AKZ64992.1"/>
    <property type="molecule type" value="Genomic_DNA"/>
</dbReference>
<name>A0ABN4I227_9BURK</name>
<feature type="region of interest" description="Disordered" evidence="1">
    <location>
        <begin position="52"/>
        <end position="93"/>
    </location>
</feature>
<proteinExistence type="predicted"/>
<gene>
    <name evidence="3" type="ORF">F506_22115</name>
</gene>
<protein>
    <recommendedName>
        <fullName evidence="5">DUF4148 domain-containing protein</fullName>
    </recommendedName>
</protein>
<dbReference type="RefSeq" id="WP_053200964.1">
    <property type="nucleotide sequence ID" value="NZ_CP011409.1"/>
</dbReference>
<keyword evidence="2" id="KW-0732">Signal</keyword>